<reference evidence="1 2" key="1">
    <citation type="submission" date="2019-11" db="EMBL/GenBank/DDBJ databases">
        <title>Whole genome sequence of Haloferax sp. MBLA0076.</title>
        <authorList>
            <person name="Seo M.-J."/>
            <person name="Cho E.-S."/>
        </authorList>
    </citation>
    <scope>NUCLEOTIDE SEQUENCE [LARGE SCALE GENOMIC DNA]</scope>
    <source>
        <strain evidence="1 2">MBLA0076</strain>
    </source>
</reference>
<name>A0A6A8GHL0_9EURY</name>
<comment type="caution">
    <text evidence="1">The sequence shown here is derived from an EMBL/GenBank/DDBJ whole genome shotgun (WGS) entry which is preliminary data.</text>
</comment>
<organism evidence="1 2">
    <name type="scientific">Haloferax litoreum</name>
    <dbReference type="NCBI Taxonomy" id="2666140"/>
    <lineage>
        <taxon>Archaea</taxon>
        <taxon>Methanobacteriati</taxon>
        <taxon>Methanobacteriota</taxon>
        <taxon>Stenosarchaea group</taxon>
        <taxon>Halobacteria</taxon>
        <taxon>Halobacteriales</taxon>
        <taxon>Haloferacaceae</taxon>
        <taxon>Haloferax</taxon>
    </lineage>
</organism>
<evidence type="ECO:0008006" key="3">
    <source>
        <dbReference type="Google" id="ProtNLM"/>
    </source>
</evidence>
<dbReference type="AlphaFoldDB" id="A0A6A8GHL0"/>
<evidence type="ECO:0000313" key="1">
    <source>
        <dbReference type="EMBL" id="MRX21972.1"/>
    </source>
</evidence>
<accession>A0A6A8GHL0</accession>
<gene>
    <name evidence="1" type="ORF">GJR96_08380</name>
</gene>
<evidence type="ECO:0000313" key="2">
    <source>
        <dbReference type="Proteomes" id="UP000439022"/>
    </source>
</evidence>
<sequence length="707" mass="73405">MFAFALVVSVVAMVQVSAVPAWNQQTEFEHLTEAERDFAALDESVAAASMGTQSRASVEAGVNYPTRALFLSPAGGAGTVRTTSPATVTISNVNATTSGTAEYWDGTDKTFDAQSLTFQPDYQYLQSSPVFTHEGIVQYTAYSDGTSQSEVGATQSLVDGNRISLVLLEGNIDTASGEAMTLSVTPLSAGTDYITVTDGDGPISISVPTHLSNETWHELLEDEPNVLSVSYDDSTDPHVVTVTLVPGKEYDLHIARVGIDTHGTLQDPVYIVDIAGDDAVVPPGATHRAVVEVRDAQNNPVPNAVVRVDDAGTDGDVRARDGDSIKTRTDANGRATFLYRAPDSISSLFGDDGTNGIVEDQFDVEVLDENLTTVDSVTFDIELREGSSSTTRRGLVAAVDDPGFAYDDKNRNGLYDGNDTRVPFEEGTYEATVGVLVVPPSNGTIISDDSITFIGNGVSLHTDAVSTNGDIKVNGRGHPVKAIGVSLTAPSGVIDVETSSTVDVTGASLSADGEITVSGDLGVNLKSAGLTNYKGGKSKAISVASSDGFVDGKNVDISSQKNINITGDKGVDLAGAGLSAAQSQSSITIGSDNGKANFDGIVALVDGDFNSTIDGSISLVGANIASTKSEDITIASTTGKLSGKEAAIVTGGDVTLKATSSYITLPRSNIDGNFVTIDAGTYVDLTDATYPKEADGDSDIDPDPVGE</sequence>
<keyword evidence="2" id="KW-1185">Reference proteome</keyword>
<protein>
    <recommendedName>
        <fullName evidence="3">Big-1 domain-containing protein</fullName>
    </recommendedName>
</protein>
<dbReference type="Proteomes" id="UP000439022">
    <property type="component" value="Unassembled WGS sequence"/>
</dbReference>
<dbReference type="EMBL" id="WKJO01000001">
    <property type="protein sequence ID" value="MRX21972.1"/>
    <property type="molecule type" value="Genomic_DNA"/>
</dbReference>
<proteinExistence type="predicted"/>